<gene>
    <name evidence="11" type="ORF">KYE46_09935</name>
</gene>
<accession>A0A8F6YBK3</accession>
<keyword evidence="4 9" id="KW-0812">Transmembrane</keyword>
<dbReference type="Pfam" id="PF00893">
    <property type="entry name" value="Multi_Drug_Res"/>
    <property type="match status" value="1"/>
</dbReference>
<dbReference type="RefSeq" id="WP_219000469.1">
    <property type="nucleotide sequence ID" value="NZ_CP079194.1"/>
</dbReference>
<keyword evidence="2" id="KW-0813">Transport</keyword>
<keyword evidence="5 10" id="KW-1133">Transmembrane helix</keyword>
<proteinExistence type="inferred from homology"/>
<dbReference type="KEGG" id="gce:KYE46_09935"/>
<feature type="transmembrane region" description="Helical" evidence="10">
    <location>
        <begin position="97"/>
        <end position="114"/>
    </location>
</feature>
<evidence type="ECO:0000256" key="3">
    <source>
        <dbReference type="ARBA" id="ARBA00022475"/>
    </source>
</evidence>
<dbReference type="InterPro" id="IPR045324">
    <property type="entry name" value="Small_multidrug_res"/>
</dbReference>
<evidence type="ECO:0000256" key="5">
    <source>
        <dbReference type="ARBA" id="ARBA00022989"/>
    </source>
</evidence>
<evidence type="ECO:0000256" key="7">
    <source>
        <dbReference type="ARBA" id="ARBA00038151"/>
    </source>
</evidence>
<feature type="transmembrane region" description="Helical" evidence="10">
    <location>
        <begin position="14"/>
        <end position="31"/>
    </location>
</feature>
<organism evidence="11 12">
    <name type="scientific">Gymnodinialimonas ceratoperidinii</name>
    <dbReference type="NCBI Taxonomy" id="2856823"/>
    <lineage>
        <taxon>Bacteria</taxon>
        <taxon>Pseudomonadati</taxon>
        <taxon>Pseudomonadota</taxon>
        <taxon>Alphaproteobacteria</taxon>
        <taxon>Rhodobacterales</taxon>
        <taxon>Paracoccaceae</taxon>
        <taxon>Gymnodinialimonas</taxon>
    </lineage>
</organism>
<sequence length="117" mass="11988">MCQDDLQLGEVDVAWIYLFIAGALEVAWAAGLKRLGLGGGWMLGILTLITMAASLLALYAAMARLPLGIAYPIWTGIGSVGSVAVGVLFFNQTIGASTVAGVLLLVAGMVLLGADAH</sequence>
<dbReference type="PANTHER" id="PTHR30561:SF0">
    <property type="entry name" value="GUANIDINIUM EXPORTER"/>
    <property type="match status" value="1"/>
</dbReference>
<feature type="transmembrane region" description="Helical" evidence="10">
    <location>
        <begin position="43"/>
        <end position="63"/>
    </location>
</feature>
<keyword evidence="6 10" id="KW-0472">Membrane</keyword>
<evidence type="ECO:0000256" key="10">
    <source>
        <dbReference type="SAM" id="Phobius"/>
    </source>
</evidence>
<dbReference type="AlphaFoldDB" id="A0A8F6YBK3"/>
<dbReference type="Proteomes" id="UP000825009">
    <property type="component" value="Chromosome"/>
</dbReference>
<name>A0A8F6YBK3_9RHOB</name>
<evidence type="ECO:0000256" key="6">
    <source>
        <dbReference type="ARBA" id="ARBA00023136"/>
    </source>
</evidence>
<feature type="transmembrane region" description="Helical" evidence="10">
    <location>
        <begin position="69"/>
        <end position="90"/>
    </location>
</feature>
<protein>
    <recommendedName>
        <fullName evidence="8">Guanidinium exporter</fullName>
    </recommendedName>
</protein>
<dbReference type="EMBL" id="CP079194">
    <property type="protein sequence ID" value="QXT38272.1"/>
    <property type="molecule type" value="Genomic_DNA"/>
</dbReference>
<reference evidence="11 12" key="1">
    <citation type="submission" date="2021-07" db="EMBL/GenBank/DDBJ databases">
        <title>A novel Jannaschia species isolated from marine dinoflagellate Ceratoperidinium margalefii.</title>
        <authorList>
            <person name="Jiang Y."/>
            <person name="Li Z."/>
        </authorList>
    </citation>
    <scope>NUCLEOTIDE SEQUENCE [LARGE SCALE GENOMIC DNA]</scope>
    <source>
        <strain evidence="11 12">J12C1-MA-4</strain>
    </source>
</reference>
<evidence type="ECO:0000313" key="11">
    <source>
        <dbReference type="EMBL" id="QXT38272.1"/>
    </source>
</evidence>
<comment type="similarity">
    <text evidence="7">Belongs to the drug/metabolite transporter (DMT) superfamily. Small multidrug resistance (SMR) (TC 2.A.7.1) family. Gdx/SugE subfamily.</text>
</comment>
<evidence type="ECO:0000256" key="8">
    <source>
        <dbReference type="ARBA" id="ARBA00039168"/>
    </source>
</evidence>
<dbReference type="PANTHER" id="PTHR30561">
    <property type="entry name" value="SMR FAMILY PROTON-DEPENDENT DRUG EFFLUX TRANSPORTER SUGE"/>
    <property type="match status" value="1"/>
</dbReference>
<evidence type="ECO:0000256" key="1">
    <source>
        <dbReference type="ARBA" id="ARBA00004651"/>
    </source>
</evidence>
<comment type="subcellular location">
    <subcellularLocation>
        <location evidence="1 9">Cell membrane</location>
        <topology evidence="1 9">Multi-pass membrane protein</topology>
    </subcellularLocation>
</comment>
<dbReference type="GO" id="GO:0022857">
    <property type="term" value="F:transmembrane transporter activity"/>
    <property type="evidence" value="ECO:0007669"/>
    <property type="project" value="InterPro"/>
</dbReference>
<dbReference type="InterPro" id="IPR000390">
    <property type="entry name" value="Small_drug/metabolite_transptr"/>
</dbReference>
<evidence type="ECO:0000313" key="12">
    <source>
        <dbReference type="Proteomes" id="UP000825009"/>
    </source>
</evidence>
<dbReference type="GO" id="GO:0005886">
    <property type="term" value="C:plasma membrane"/>
    <property type="evidence" value="ECO:0007669"/>
    <property type="project" value="UniProtKB-SubCell"/>
</dbReference>
<keyword evidence="12" id="KW-1185">Reference proteome</keyword>
<keyword evidence="3" id="KW-1003">Cell membrane</keyword>
<evidence type="ECO:0000256" key="4">
    <source>
        <dbReference type="ARBA" id="ARBA00022692"/>
    </source>
</evidence>
<evidence type="ECO:0000256" key="9">
    <source>
        <dbReference type="RuleBase" id="RU003942"/>
    </source>
</evidence>
<evidence type="ECO:0000256" key="2">
    <source>
        <dbReference type="ARBA" id="ARBA00022448"/>
    </source>
</evidence>